<dbReference type="EMBL" id="ACWF01000118">
    <property type="protein sequence ID" value="EHL77140.1"/>
    <property type="molecule type" value="Genomic_DNA"/>
</dbReference>
<dbReference type="Proteomes" id="UP000011747">
    <property type="component" value="Unassembled WGS sequence"/>
</dbReference>
<name>G9QM95_9BACI</name>
<reference evidence="2 3" key="1">
    <citation type="submission" date="2011-09" db="EMBL/GenBank/DDBJ databases">
        <title>The Genome Sequence of Bacillus smithii 7_3_47FAA.</title>
        <authorList>
            <consortium name="The Broad Institute Genome Sequencing Platform"/>
            <person name="Earl A."/>
            <person name="Ward D."/>
            <person name="Feldgarden M."/>
            <person name="Gevers D."/>
            <person name="Daigneault M."/>
            <person name="Strauss J."/>
            <person name="Allen-Vercoe E."/>
            <person name="Young S.K."/>
            <person name="Zeng Q."/>
            <person name="Gargeya S."/>
            <person name="Fitzgerald M."/>
            <person name="Haas B."/>
            <person name="Abouelleil A."/>
            <person name="Alvarado L."/>
            <person name="Arachchi H.M."/>
            <person name="Berlin A."/>
            <person name="Brown A."/>
            <person name="Chapman S.B."/>
            <person name="Chen Z."/>
            <person name="Dunbar C."/>
            <person name="Freedman E."/>
            <person name="Gearin G."/>
            <person name="Goldberg J."/>
            <person name="Griggs A."/>
            <person name="Gujja S."/>
            <person name="Heiman D."/>
            <person name="Howarth C."/>
            <person name="Larson L."/>
            <person name="Lui A."/>
            <person name="MacDonald P.J.P."/>
            <person name="Montmayeur A."/>
            <person name="Murphy C."/>
            <person name="Neiman D."/>
            <person name="Pearson M."/>
            <person name="Priest M."/>
            <person name="Roberts A."/>
            <person name="Saif S."/>
            <person name="Shea T."/>
            <person name="Shenoy N."/>
            <person name="Sisk P."/>
            <person name="Stolte C."/>
            <person name="Sykes S."/>
            <person name="Wortman J."/>
            <person name="Nusbaum C."/>
            <person name="Birren B."/>
        </authorList>
    </citation>
    <scope>NUCLEOTIDE SEQUENCE [LARGE SCALE GENOMIC DNA]</scope>
    <source>
        <strain evidence="2 3">7_3_47FAA</strain>
    </source>
</reference>
<evidence type="ECO:0000256" key="1">
    <source>
        <dbReference type="SAM" id="Phobius"/>
    </source>
</evidence>
<accession>G9QM95</accession>
<keyword evidence="1" id="KW-0812">Transmembrane</keyword>
<proteinExistence type="predicted"/>
<keyword evidence="3" id="KW-1185">Reference proteome</keyword>
<evidence type="ECO:0000313" key="3">
    <source>
        <dbReference type="Proteomes" id="UP000011747"/>
    </source>
</evidence>
<gene>
    <name evidence="2" type="ORF">HMPREF1015_00662</name>
</gene>
<evidence type="ECO:0000313" key="2">
    <source>
        <dbReference type="EMBL" id="EHL77140.1"/>
    </source>
</evidence>
<dbReference type="AlphaFoldDB" id="G9QM95"/>
<keyword evidence="1" id="KW-0472">Membrane</keyword>
<dbReference type="HOGENOM" id="CLU_3095747_0_0_9"/>
<protein>
    <submittedName>
        <fullName evidence="2">Uncharacterized protein</fullName>
    </submittedName>
</protein>
<organism evidence="2 3">
    <name type="scientific">Bacillus smithii 7_3_47FAA</name>
    <dbReference type="NCBI Taxonomy" id="665952"/>
    <lineage>
        <taxon>Bacteria</taxon>
        <taxon>Bacillati</taxon>
        <taxon>Bacillota</taxon>
        <taxon>Bacilli</taxon>
        <taxon>Bacillales</taxon>
        <taxon>Bacillaceae</taxon>
        <taxon>Bacillus</taxon>
    </lineage>
</organism>
<sequence>MKPVTFIIVLLIIQLFFLLLMSAELAGTRKELTEIRKILSDQSSKKPTDRS</sequence>
<keyword evidence="1" id="KW-1133">Transmembrane helix</keyword>
<comment type="caution">
    <text evidence="2">The sequence shown here is derived from an EMBL/GenBank/DDBJ whole genome shotgun (WGS) entry which is preliminary data.</text>
</comment>
<feature type="transmembrane region" description="Helical" evidence="1">
    <location>
        <begin position="6"/>
        <end position="27"/>
    </location>
</feature>
<dbReference type="PATRIC" id="fig|665952.3.peg.2209"/>